<dbReference type="Proteomes" id="UP001234297">
    <property type="component" value="Chromosome 8"/>
</dbReference>
<reference evidence="1 2" key="1">
    <citation type="journal article" date="2022" name="Hortic Res">
        <title>A haplotype resolved chromosomal level avocado genome allows analysis of novel avocado genes.</title>
        <authorList>
            <person name="Nath O."/>
            <person name="Fletcher S.J."/>
            <person name="Hayward A."/>
            <person name="Shaw L.M."/>
            <person name="Masouleh A.K."/>
            <person name="Furtado A."/>
            <person name="Henry R.J."/>
            <person name="Mitter N."/>
        </authorList>
    </citation>
    <scope>NUCLEOTIDE SEQUENCE [LARGE SCALE GENOMIC DNA]</scope>
    <source>
        <strain evidence="2">cv. Hass</strain>
    </source>
</reference>
<keyword evidence="2" id="KW-1185">Reference proteome</keyword>
<organism evidence="1 2">
    <name type="scientific">Persea americana</name>
    <name type="common">Avocado</name>
    <dbReference type="NCBI Taxonomy" id="3435"/>
    <lineage>
        <taxon>Eukaryota</taxon>
        <taxon>Viridiplantae</taxon>
        <taxon>Streptophyta</taxon>
        <taxon>Embryophyta</taxon>
        <taxon>Tracheophyta</taxon>
        <taxon>Spermatophyta</taxon>
        <taxon>Magnoliopsida</taxon>
        <taxon>Magnoliidae</taxon>
        <taxon>Laurales</taxon>
        <taxon>Lauraceae</taxon>
        <taxon>Persea</taxon>
    </lineage>
</organism>
<evidence type="ECO:0000313" key="1">
    <source>
        <dbReference type="EMBL" id="KAJ8633095.1"/>
    </source>
</evidence>
<accession>A0ACC2LIJ5</accession>
<protein>
    <submittedName>
        <fullName evidence="1">Uncharacterized protein</fullName>
    </submittedName>
</protein>
<evidence type="ECO:0000313" key="2">
    <source>
        <dbReference type="Proteomes" id="UP001234297"/>
    </source>
</evidence>
<name>A0ACC2LIJ5_PERAE</name>
<dbReference type="EMBL" id="CM056816">
    <property type="protein sequence ID" value="KAJ8633095.1"/>
    <property type="molecule type" value="Genomic_DNA"/>
</dbReference>
<comment type="caution">
    <text evidence="1">The sequence shown here is derived from an EMBL/GenBank/DDBJ whole genome shotgun (WGS) entry which is preliminary data.</text>
</comment>
<gene>
    <name evidence="1" type="ORF">MRB53_026431</name>
</gene>
<sequence length="126" mass="13715">MIFSDVAFSKLDDKAGYGFAIWLNGSFVAVGSLDGSKVSSSKVVKSMDILSVLIEAKPRGFSKVHILTDGLEVVRAIKEPEMSSNSRRLWRRPVQRCGNAPSQATGSKFGDGDPGRTLFSGFCKRR</sequence>
<proteinExistence type="predicted"/>